<feature type="compositionally biased region" description="Polar residues" evidence="2">
    <location>
        <begin position="3401"/>
        <end position="3412"/>
    </location>
</feature>
<keyword evidence="5" id="KW-1185">Reference proteome</keyword>
<feature type="coiled-coil region" evidence="1">
    <location>
        <begin position="148"/>
        <end position="268"/>
    </location>
</feature>
<feature type="coiled-coil region" evidence="1">
    <location>
        <begin position="2175"/>
        <end position="2209"/>
    </location>
</feature>
<dbReference type="VEuPathDB" id="TriTrypDB:Tb927.2.4230"/>
<feature type="coiled-coil region" evidence="1">
    <location>
        <begin position="1599"/>
        <end position="1633"/>
    </location>
</feature>
<dbReference type="SMR" id="Q586V1"/>
<feature type="coiled-coil region" evidence="1">
    <location>
        <begin position="2530"/>
        <end position="2571"/>
    </location>
</feature>
<feature type="coiled-coil region" evidence="1">
    <location>
        <begin position="2895"/>
        <end position="2929"/>
    </location>
</feature>
<feature type="coiled-coil region" evidence="1">
    <location>
        <begin position="665"/>
        <end position="699"/>
    </location>
</feature>
<feature type="region of interest" description="Disordered" evidence="2">
    <location>
        <begin position="21"/>
        <end position="48"/>
    </location>
</feature>
<feature type="coiled-coil region" evidence="1">
    <location>
        <begin position="1887"/>
        <end position="1921"/>
    </location>
</feature>
<dbReference type="PaxDb" id="5691-AAQ15880"/>
<dbReference type="GO" id="GO:0005737">
    <property type="term" value="C:cytoplasm"/>
    <property type="evidence" value="ECO:0006056"/>
    <property type="project" value="Others"/>
</dbReference>
<feature type="coiled-coil region" evidence="1">
    <location>
        <begin position="2031"/>
        <end position="2065"/>
    </location>
</feature>
<accession>Q586V1</accession>
<dbReference type="Gene3D" id="1.10.287.1490">
    <property type="match status" value="1"/>
</dbReference>
<dbReference type="OrthoDB" id="251926at2759"/>
<feature type="coiled-coil region" evidence="1">
    <location>
        <begin position="2319"/>
        <end position="2353"/>
    </location>
</feature>
<evidence type="ECO:0000313" key="3">
    <source>
        <dbReference type="EMBL" id="AAQ15880.1"/>
    </source>
</evidence>
<protein>
    <submittedName>
        <fullName evidence="4">NUP-1 protein, putative</fullName>
    </submittedName>
</protein>
<dbReference type="PANTHER" id="PTHR19327">
    <property type="entry name" value="GOLGIN"/>
    <property type="match status" value="1"/>
</dbReference>
<dbReference type="InParanoid" id="Q586V1"/>
<feature type="coiled-coil region" evidence="1">
    <location>
        <begin position="1455"/>
        <end position="1489"/>
    </location>
</feature>
<feature type="compositionally biased region" description="Polar residues" evidence="2">
    <location>
        <begin position="3459"/>
        <end position="3474"/>
    </location>
</feature>
<reference evidence="3 5" key="3">
    <citation type="journal article" date="2005" name="Science">
        <title>The genome of the African trypanosome Trypanosoma brucei.</title>
        <authorList>
            <person name="Berriman M."/>
            <person name="Ghedin E."/>
            <person name="Hertz-Fowler C."/>
            <person name="Blandin G."/>
            <person name="Renauld H."/>
            <person name="Bartholomeu D.C."/>
            <person name="Lennard N.J."/>
            <person name="Caler E."/>
            <person name="Hamlin N.E."/>
            <person name="Haas B."/>
            <person name="Bohme U."/>
            <person name="Hannick L."/>
            <person name="Aslett M.A."/>
            <person name="Shallom J."/>
            <person name="Marcello L."/>
            <person name="Hou L."/>
            <person name="Wickstead B."/>
            <person name="Alsmark U.C."/>
            <person name="Arrowsmith C."/>
            <person name="Atkin R.J."/>
            <person name="Barron A.J."/>
            <person name="Bringaud F."/>
            <person name="Brooks K."/>
            <person name="Carrington M."/>
            <person name="Cherevach I."/>
            <person name="Chillingworth T.J."/>
            <person name="Churcher C."/>
            <person name="Clark L.N."/>
            <person name="Corton C.H."/>
            <person name="Cronin A."/>
            <person name="Davies R.M."/>
            <person name="Doggett J."/>
            <person name="Djikeng A."/>
            <person name="Feldblyum T."/>
            <person name="Field M.C."/>
            <person name="Fraser A."/>
            <person name="Goodhead I."/>
            <person name="Hance Z."/>
            <person name="Harper D."/>
            <person name="Harris B.R."/>
            <person name="Hauser H."/>
            <person name="Hostetler J."/>
            <person name="Ivens A."/>
            <person name="Jagels K."/>
            <person name="Johnson D."/>
            <person name="Johnson J."/>
            <person name="Jones K."/>
            <person name="Kerhornou A.X."/>
            <person name="Koo H."/>
            <person name="Larke N."/>
            <person name="Landfear S."/>
            <person name="Larkin C."/>
            <person name="Leech V."/>
            <person name="Line A."/>
            <person name="Lord A."/>
            <person name="Macleod A."/>
            <person name="Mooney P.J."/>
            <person name="Moule S."/>
            <person name="Martin D.M."/>
            <person name="Morgan G.W."/>
            <person name="Mungall K."/>
            <person name="Norbertczak H."/>
            <person name="Ormond D."/>
            <person name="Pai G."/>
            <person name="Peacock C.S."/>
            <person name="Peterson J."/>
            <person name="Quail M.A."/>
            <person name="Rabbinowitsch E."/>
            <person name="Rajandream M.A."/>
            <person name="Reitter C."/>
            <person name="Salzberg S.L."/>
            <person name="Sanders M."/>
            <person name="Schobel S."/>
            <person name="Sharp S."/>
            <person name="Simmonds M."/>
            <person name="Simpson A.J."/>
            <person name="Tallon L."/>
            <person name="Turner C.M."/>
            <person name="Tait A."/>
            <person name="Tivey A.R."/>
            <person name="Van Aken S."/>
            <person name="Walker D."/>
            <person name="Wanless D."/>
            <person name="Wang S."/>
            <person name="White B."/>
            <person name="White O."/>
            <person name="Whitehead S."/>
            <person name="Woodward J."/>
            <person name="Wortman J."/>
            <person name="Adams M.D."/>
            <person name="Embley T.M."/>
            <person name="Gull K."/>
            <person name="Ullu E."/>
            <person name="Barry J.D."/>
            <person name="Fairlamb A.H."/>
            <person name="Opperdoes F."/>
            <person name="Barrell B.G."/>
            <person name="Donelson J.E."/>
            <person name="Hall N."/>
            <person name="Fraser C.M."/>
            <person name="Melville S.E."/>
            <person name="El-Sayed N.M."/>
        </authorList>
    </citation>
    <scope>NUCLEOTIDE SEQUENCE [LARGE SCALE GENOMIC DNA]</scope>
    <source>
        <strain evidence="3 5">927/4 GUTat10.1</strain>
    </source>
</reference>
<feature type="region of interest" description="Disordered" evidence="2">
    <location>
        <begin position="3393"/>
        <end position="3412"/>
    </location>
</feature>
<dbReference type="EMBL" id="AC007864">
    <property type="protein sequence ID" value="AAX79640.1"/>
    <property type="molecule type" value="Genomic_DNA"/>
</dbReference>
<dbReference type="OMA" id="DTDLGTQ"/>
<name>Q586V1_TRYB2</name>
<dbReference type="Proteomes" id="UP000008524">
    <property type="component" value="Chromosome 2"/>
</dbReference>
<feature type="coiled-coil region" evidence="1">
    <location>
        <begin position="2674"/>
        <end position="2715"/>
    </location>
</feature>
<feature type="region of interest" description="Disordered" evidence="2">
    <location>
        <begin position="620"/>
        <end position="645"/>
    </location>
</feature>
<reference evidence="4" key="4">
    <citation type="submission" date="2005-04" db="EMBL/GenBank/DDBJ databases">
        <title>.</title>
        <authorList>
            <person name="Ghedin E."/>
            <person name="Blandin G."/>
            <person name="Bartholomeu D."/>
            <person name="Caler E."/>
            <person name="Haas B."/>
            <person name="Hannick L."/>
            <person name="Shallom J."/>
            <person name="Hou L."/>
            <person name="Djikeng A."/>
            <person name="Feldblyum T."/>
            <person name="Hostetler J."/>
            <person name="Johnson J."/>
            <person name="Jones K."/>
            <person name="Koo H.L."/>
            <person name="Larkin C."/>
            <person name="Pai G."/>
            <person name="Peterson J."/>
            <person name="Khalak H.G."/>
            <person name="Salzberg S."/>
            <person name="Simpson A.J."/>
            <person name="Tallon L."/>
            <person name="Van Aken S."/>
            <person name="Wanless D."/>
            <person name="White O."/>
            <person name="Wortman J."/>
            <person name="Fraser C.M."/>
            <person name="El-Sayed N.M.A."/>
        </authorList>
    </citation>
    <scope>NUCLEOTIDE SEQUENCE</scope>
    <source>
        <strain evidence="4">GUTat10.1</strain>
    </source>
</reference>
<feature type="coiled-coil region" evidence="1">
    <location>
        <begin position="1522"/>
        <end position="1563"/>
    </location>
</feature>
<dbReference type="PANTHER" id="PTHR19327:SF0">
    <property type="entry name" value="GOLGIN SUBFAMILY A MEMBER 4"/>
    <property type="match status" value="1"/>
</dbReference>
<feature type="coiled-coil region" evidence="1">
    <location>
        <begin position="3492"/>
        <end position="3568"/>
    </location>
</feature>
<reference evidence="3" key="2">
    <citation type="journal article" date="2005" name="Science">
        <title>Comparative genomics of trypanosomatid parasitic protozoa.</title>
        <authorList>
            <person name="El-Sayed N.M."/>
            <person name="Myler P.J."/>
            <person name="Blandin G."/>
            <person name="Berriman M."/>
            <person name="Crabtree J."/>
            <person name="Aggarwal G."/>
            <person name="Caler E."/>
            <person name="Renauld H."/>
            <person name="Worthey E.A."/>
            <person name="Hertz-Fowler C."/>
            <person name="Ghedin E."/>
            <person name="Peacock C."/>
            <person name="Bartholomeu D.C."/>
            <person name="Haas B.J."/>
            <person name="Tran A.N."/>
            <person name="Wortman J.R."/>
            <person name="Alsmark U.C."/>
            <person name="Angiuoli S."/>
            <person name="Anupama A."/>
            <person name="Badger J."/>
            <person name="Bringaud F."/>
            <person name="Cadag E."/>
            <person name="Carlton J.M."/>
            <person name="Cerqueira G.C."/>
            <person name="Creasy T."/>
            <person name="Delcher A.L."/>
            <person name="Djikeng A."/>
            <person name="Embley T.M."/>
            <person name="Hauser C."/>
            <person name="Ivens A.C."/>
            <person name="Kummerfeld S.K."/>
            <person name="Pereira-Leal J.B."/>
            <person name="Nilsson D."/>
            <person name="Peterson J."/>
            <person name="Salzberg S.L."/>
            <person name="Shallom J."/>
            <person name="Silva J.C."/>
            <person name="Sundaram J."/>
            <person name="Westenberger S."/>
            <person name="White O."/>
            <person name="Melville S.E."/>
            <person name="Donelson J.E."/>
            <person name="Andersson B."/>
            <person name="Stuart K.D."/>
            <person name="Hall N."/>
        </authorList>
    </citation>
    <scope>NUCLEOTIDE SEQUENCE</scope>
    <source>
        <strain evidence="3">927/4 GUTat10.1</strain>
    </source>
</reference>
<proteinExistence type="predicted"/>
<dbReference type="GO" id="GO:0005634">
    <property type="term" value="C:nucleus"/>
    <property type="evidence" value="ECO:0000314"/>
    <property type="project" value="GeneDB"/>
</dbReference>
<organism evidence="4 5">
    <name type="scientific">Trypanosoma brucei brucei (strain 927/4 GUTat10.1)</name>
    <dbReference type="NCBI Taxonomy" id="185431"/>
    <lineage>
        <taxon>Eukaryota</taxon>
        <taxon>Discoba</taxon>
        <taxon>Euglenozoa</taxon>
        <taxon>Kinetoplastea</taxon>
        <taxon>Metakinetoplastina</taxon>
        <taxon>Trypanosomatida</taxon>
        <taxon>Trypanosomatidae</taxon>
        <taxon>Trypanosoma</taxon>
    </lineage>
</organism>
<feature type="coiled-coil region" evidence="1">
    <location>
        <begin position="1666"/>
        <end position="1707"/>
    </location>
</feature>
<feature type="coiled-coil region" evidence="1">
    <location>
        <begin position="1311"/>
        <end position="1345"/>
    </location>
</feature>
<reference evidence="4" key="1">
    <citation type="submission" date="1999-06" db="EMBL/GenBank/DDBJ databases">
        <authorList>
            <person name="El-Sayed N.M."/>
            <person name="Khalak H."/>
            <person name="Adams M.D."/>
        </authorList>
    </citation>
    <scope>NUCLEOTIDE SEQUENCE</scope>
    <source>
        <strain evidence="4">GUTat10.1</strain>
    </source>
</reference>
<feature type="coiled-coil region" evidence="1">
    <location>
        <begin position="735"/>
        <end position="769"/>
    </location>
</feature>
<feature type="region of interest" description="Disordered" evidence="2">
    <location>
        <begin position="549"/>
        <end position="569"/>
    </location>
</feature>
<feature type="coiled-coil region" evidence="1">
    <location>
        <begin position="2242"/>
        <end position="2283"/>
    </location>
</feature>
<feature type="coiled-coil region" evidence="1">
    <location>
        <begin position="1090"/>
        <end position="1131"/>
    </location>
</feature>
<dbReference type="GO" id="GO:0005652">
    <property type="term" value="C:nuclear lamina"/>
    <property type="evidence" value="ECO:0000314"/>
    <property type="project" value="GeneDB"/>
</dbReference>
<evidence type="ECO:0000256" key="2">
    <source>
        <dbReference type="SAM" id="MobiDB-lite"/>
    </source>
</evidence>
<feature type="coiled-coil region" evidence="1">
    <location>
        <begin position="1810"/>
        <end position="1851"/>
    </location>
</feature>
<feature type="compositionally biased region" description="Basic and acidic residues" evidence="2">
    <location>
        <begin position="3602"/>
        <end position="3619"/>
    </location>
</feature>
<feature type="compositionally biased region" description="Polar residues" evidence="2">
    <location>
        <begin position="3579"/>
        <end position="3592"/>
    </location>
</feature>
<feature type="coiled-coil region" evidence="1">
    <location>
        <begin position="2098"/>
        <end position="2139"/>
    </location>
</feature>
<feature type="coiled-coil region" evidence="1">
    <location>
        <begin position="2818"/>
        <end position="2859"/>
    </location>
</feature>
<dbReference type="RefSeq" id="XP_951625.1">
    <property type="nucleotide sequence ID" value="XM_946532.1"/>
</dbReference>
<feature type="coiled-coil region" evidence="1">
    <location>
        <begin position="3234"/>
        <end position="3268"/>
    </location>
</feature>
<dbReference type="SUPFAM" id="SSF57997">
    <property type="entry name" value="Tropomyosin"/>
    <property type="match status" value="4"/>
</dbReference>
<dbReference type="GeneID" id="3655723"/>
<feature type="region of interest" description="Disordered" evidence="2">
    <location>
        <begin position="368"/>
        <end position="396"/>
    </location>
</feature>
<feature type="coiled-coil region" evidence="1">
    <location>
        <begin position="1167"/>
        <end position="1201"/>
    </location>
</feature>
<feature type="coiled-coil region" evidence="1">
    <location>
        <begin position="429"/>
        <end position="477"/>
    </location>
</feature>
<feature type="coiled-coil region" evidence="1">
    <location>
        <begin position="1954"/>
        <end position="1995"/>
    </location>
</feature>
<feature type="coiled-coil region" evidence="1">
    <location>
        <begin position="1378"/>
        <end position="1419"/>
    </location>
</feature>
<dbReference type="KEGG" id="tbr:Tb927.2.4230"/>
<feature type="coiled-coil region" evidence="1">
    <location>
        <begin position="2463"/>
        <end position="2497"/>
    </location>
</feature>
<feature type="coiled-coil region" evidence="1">
    <location>
        <begin position="2962"/>
        <end position="3003"/>
    </location>
</feature>
<feature type="region of interest" description="Disordered" evidence="2">
    <location>
        <begin position="3578"/>
        <end position="3647"/>
    </location>
</feature>
<accession>D7SFW3</accession>
<feature type="coiled-coil region" evidence="1">
    <location>
        <begin position="946"/>
        <end position="987"/>
    </location>
</feature>
<feature type="coiled-coil region" evidence="1">
    <location>
        <begin position="2386"/>
        <end position="2427"/>
    </location>
</feature>
<feature type="coiled-coil region" evidence="1">
    <location>
        <begin position="297"/>
        <end position="363"/>
    </location>
</feature>
<evidence type="ECO:0000256" key="1">
    <source>
        <dbReference type="SAM" id="Coils"/>
    </source>
</evidence>
<reference evidence="3" key="5">
    <citation type="submission" date="2005-04" db="EMBL/GenBank/DDBJ databases">
        <title>Sequencing, closure, and annotation of Trypanosoma brucei chromosomes 2 through 8.</title>
        <authorList>
            <person name="Ghedin E."/>
            <person name="Blandin G."/>
            <person name="Bartholomeu D."/>
            <person name="Caler E."/>
            <person name="Haas B."/>
            <person name="Hannick L."/>
            <person name="Shallom J."/>
            <person name="Hou L."/>
            <person name="Djikeng A."/>
            <person name="Feldblyum T."/>
            <person name="Hostetler J."/>
            <person name="Johnson J."/>
            <person name="Jones K."/>
            <person name="Koo H.L."/>
            <person name="Larkin C."/>
            <person name="Pai G."/>
            <person name="Peterson J."/>
            <person name="Khalak H.G."/>
            <person name="Salzberg S."/>
            <person name="Simpson A.J."/>
            <person name="Tallon L."/>
            <person name="Van Aken S."/>
            <person name="Wanless D."/>
            <person name="White O."/>
            <person name="Wortman J."/>
            <person name="Fraser C.M."/>
            <person name="El-Sayed N.M.A."/>
        </authorList>
    </citation>
    <scope>NUCLEOTIDE SEQUENCE</scope>
    <source>
        <strain evidence="3">927/4 GUTat10.1</strain>
    </source>
</reference>
<gene>
    <name evidence="3" type="primary">28H13.465</name>
    <name evidence="4" type="ORF">Tb927.2.4230</name>
</gene>
<dbReference type="EMBL" id="AE017150">
    <property type="protein sequence ID" value="AAQ15880.1"/>
    <property type="molecule type" value="Genomic_DNA"/>
</dbReference>
<feature type="coiled-coil region" evidence="1">
    <location>
        <begin position="879"/>
        <end position="913"/>
    </location>
</feature>
<evidence type="ECO:0000313" key="4">
    <source>
        <dbReference type="EMBL" id="AAX79640.1"/>
    </source>
</evidence>
<keyword evidence="1" id="KW-0175">Coiled coil</keyword>
<feature type="coiled-coil region" evidence="1">
    <location>
        <begin position="3106"/>
        <end position="3161"/>
    </location>
</feature>
<feature type="compositionally biased region" description="Low complexity" evidence="2">
    <location>
        <begin position="622"/>
        <end position="637"/>
    </location>
</feature>
<feature type="coiled-coil region" evidence="1">
    <location>
        <begin position="802"/>
        <end position="843"/>
    </location>
</feature>
<evidence type="ECO:0000313" key="5">
    <source>
        <dbReference type="Proteomes" id="UP000008524"/>
    </source>
</evidence>
<feature type="coiled-coil region" evidence="1">
    <location>
        <begin position="1023"/>
        <end position="1057"/>
    </location>
</feature>
<sequence>MFSAGDARRYPGFFTRTWTPPPENIGHVRSNRSASSIQGGLTHETPPLLTPRLAAPINVRGLAATDSIPRLNNPLPSPTGLLTNSALVGMSREEPSIMPLLSSKQTAPMGMHPTIFAGRRGLADMSEEERMEYTNRLEGDMTHVHNTLSRAYQLRDDYKNEAARLHRELQDKNHRFDCLLREHSACNDVIYRCKRENEELRQKLDESEGEVRQLRDKLVSVNSQGKYVPSGGERHVGRQEISALEEKNKKLEEELLELTKELERERECIRHHAVAAEMGKSENTSHEEELAQSRYLLQVTRTEITDLQQLLRKEREDYEESLREAIQARNNLHQQNTALQEQKEQLQEMCDEQHRTIEDLTSQLLQRKTEQAVQRGAPDTQMETTDENKTDTNTNNDDEVYRMLELQQHTLQQQFFLLRREGEAKDILLQKASEEIFNLQNLQQQLEAALQKSREHAAELTKSLSHTQNQLQTAQERITEDSYVINNFHHQLREKIQISGSISGEKNIPQGGNKEESIELVTRETQMPSRSGNDSQYITANVQHEKLNQPQKADSGHNATGNNKELSSAQNDEYEQAIIKHKMTEEGLTEVIEALKTELQHTQKCLREAGEENVQLTNKLNAAGARGRSTSTTRSGSLTPNDTEGSLRTYNAGLKTQLSSALAALTQLAEQHDATLARATEMEERVSTLEEELRTAHSTTKKMSAERELHVTKLTQLEETVSRLESYGTTPEQTVAAFTTELQHTQQRLREAEEEIIQLTNKLNAAGVRVRTSQSDKDGNARAALVSDVAVRNADTDLGTQLASALVALERLAEEREAALEKATEMEERVSTLEEELRTAHSTTKKMSAERELHVTKLTQLEETVSRLESYGTTPEQTVAAFTTELQHTQQRLREAEEEIIQLTNKLNAAGVRVRTSQSDKDGNARAALVSDVAVRNADTDLGTQLASALVALERLAEEREAALEKATEMEERVSTLEEELRTAHSTTKKMSAERELHVTKLTQLEETVSRLESYGTTPEQTVAAFTTELQHTQQRLREAEQEIIQLTNKLNAAGVRVRTSQSDKDGNARAALVSDVAVRNADTDLGTQLASALVALERLAEEREAALEKATEMEERVSTLEEELRTAHSTTKKMSAERELHVTKLTQLEETVSRLESYGTTPEQTVAAFTTELQHTQQRLREAEEEIIQLTNKLNAAGVRVRTSQSDKDGNARAALVSDVAVRNADTDLGTQLASALVALERLAEEREAALEKATEMEERVSTLEEELRTAHSTTKKMSAERELHVTKLTQLKETVSRLESYGTTPEQTVAAFTTELQHTQQRLREAEEEIIQLTNKLNAAGVRVRTSQSDKDGNARAALVSDVAVRNADTDLGTQLASALVALERLAEEREAALEKATEMEDRVSTLEEELRTAHSTTKKMSAERELHVTKLTQLEETVSRLESYGTTPEQTVAAFTTELQHTQQRLREAEEEIIQLTNKLNAAGVRVRTSQSDKDGNARAALVSDVAVRNADTDLGTQLASALVALERLAEEREAALEKATEMEERVSTLEEELRTAHSTTKKMSAERELHVTKLTQLEETVSRLESYGTTPEQTVAAFTTELQHTQQRLREAEEEIIQLTNKLNAAGVRVRTSQSDKDGNARAALVSDVAVRNADTDLGTQLASALVALERLAEEREAALEKATEMEERVSTLEEELRTAHSTTKKMSAERELHVTKLTQLEETVSRLESYGTTPEQTVAAFTTELQHTQQRLREAEEEIIQLTNKLNAAGVRVRTSQSDKDGNARAALVSDVAVRNADTDLGTQLASALVALERLAEEREAALEKATEMEERVSTLEEELRTAHSTTKKMSAERELHVTKLTQLEETVSRLESYGTTPEQTVAAFTTELQHTQQRLREAEEEIIQLTNKLNAAGVRVRTSQSDKDGNARAALVSDVAVRNADTDLGTQLASALVALERLAEEREAALEKATEMEERVSTLEEELRTAHSTTKKMSAERELHVTKLTQLEETVSRLESYGTTPEQTVAAFTTELQHTQQRLREAEEEIIQLTNKLNAAGVRVRTSQSDKDGNARAALVSDVAVRNADTDLGTQLASALVALERLAEEREAALEKATEMEERVSTLEEELRTAHSTTKKMSAERELHVTKLTQLEETVSRLESYGTTPEQTVAAFTTELQHTQQRLREAEEEIIQLTNKLNAAGVRVRTSQSDKDGNARAALVSDVAVRNADTDLGTQLASALVALERLAEEREAALEKATEMEERVSTLEEELRTAHSTTKKMSAERELHVTKLTQLEETVSRLESYGTTPEQTVAAFTTELQHTQQRLREAEEEIIQLTNKLNAAGVRVRTSQSDKDGNARAALVSDVAVRNADTDLGTQLASALVALERLAEEREAALEKATEMEERVSTLEEELRTAHSTTKKMSAERELHVTKLTQLEETVSRLESYGTTPEQTVAAFTTELQHTQQRLREAEEEIIQLTNKLNAAGVRVRTSQSDKDGNARAALVSDVAVRNADTDLGTQLASALVALERLAEEREAALEKATEMEERVSTLEEELRTAHSTTKKMSAERELHVTKLTQLEETVSRLESYGTTPEQTVAAFTTELQHTQQRLREAEEEIIQLTNKLNAAGVRVRTSQSDKDGNARAALVSDVAVRNADTDLGTQLASALVALERLAEEREAALEKATEMEERVSTLEEELRTAHSTTKKMSAERELHVTKLTQLEETVSRLESYGTTPEQTVAAFTTELQHTQQRLREAEEEIIQLTNKLNAAGVRVRTSQSDKDGNARAALVSDVAVRNADTDLGTQLASALVALERLAEEREAALEKATEMEERVSTLEEELRTAHSTTKKMSAERELHVTKLTQLEETVSRLESYGTTPEQTVAAFTTELQHTQQRLREAEEEIIQLTNKLNAAGVRVRTSQSDKDGNARAALVSDVAVRNADTDLGTQLASALVALERLAEEREAALEKATEMEERVSTLEEELRTAHSTTKKMSAERELHVTKLTQLEETVSRLESYGTTPEQTVAAFTTELQHTQQRLREAEEEIIQLTNKLNAAGVRVRTSQSDKDGNARAALVSDVAVRNADTDLGTQLASALVALERLAEEREAALEKATEMEERVSTLEEELRTAKEKLERSVEEISFLKDEVLVSNRLLVDSVSSLNGKVGDSDGAVGADVERLSRVVDELHAQVSATKRGFEEFYDRRSEGCVTELIVARRSVDRSNDARRRLEERNVRLEQDLERKCLEVVKLQKECQRLEQFVRAKDVRGAHSVLGVDGSVDVSSVGAEPVDLEAVDLAQFLQISSLHADLMLCRKTCRQLESNQEELLLSLEQNSSQSNAYLEDLDEIRQQLVEMRQQREELIAERRTLTERVDELGRERGEEVSRLKQQNNSLSAQLQASRNKLSALEASKREGELAARQQAEELAKAFSLMEAQVQTLREEVASTSGSPKRQSGSSRQKAVVEGDEARIRMSQARVTFLEKALQRKDEEVQRLQDELVQKDEQLDQYEQDAAKAAQDAENASRKTLQLESAVQKLQGDKKGLEDELRYAKTRVVTYGGRVSSEVAQHSSPPEQQIRGSPVLGAGRTTRERVSLSVESSHHSRITEQTQRQVRQVMDIRSTRKRSRSANAVS</sequence>
<feature type="coiled-coil region" evidence="1">
    <location>
        <begin position="3039"/>
        <end position="3073"/>
    </location>
</feature>
<dbReference type="eggNOG" id="ENOG502SFCX">
    <property type="taxonomic scope" value="Eukaryota"/>
</dbReference>
<feature type="coiled-coil region" evidence="1">
    <location>
        <begin position="2751"/>
        <end position="2785"/>
    </location>
</feature>
<feature type="coiled-coil region" evidence="1">
    <location>
        <begin position="1234"/>
        <end position="1275"/>
    </location>
</feature>
<feature type="region of interest" description="Disordered" evidence="2">
    <location>
        <begin position="3455"/>
        <end position="3481"/>
    </location>
</feature>
<feature type="coiled-coil region" evidence="1">
    <location>
        <begin position="1743"/>
        <end position="1777"/>
    </location>
</feature>
<feature type="coiled-coil region" evidence="1">
    <location>
        <begin position="2607"/>
        <end position="2641"/>
    </location>
</feature>